<dbReference type="InterPro" id="IPR013216">
    <property type="entry name" value="Methyltransf_11"/>
</dbReference>
<dbReference type="GO" id="GO:0008757">
    <property type="term" value="F:S-adenosylmethionine-dependent methyltransferase activity"/>
    <property type="evidence" value="ECO:0007669"/>
    <property type="project" value="InterPro"/>
</dbReference>
<dbReference type="CDD" id="cd02440">
    <property type="entry name" value="AdoMet_MTases"/>
    <property type="match status" value="1"/>
</dbReference>
<name>A0A1G9Q5R6_9EURY</name>
<proteinExistence type="predicted"/>
<dbReference type="Proteomes" id="UP000199451">
    <property type="component" value="Unassembled WGS sequence"/>
</dbReference>
<protein>
    <submittedName>
        <fullName evidence="2">Methyltransferase domain-containing protein</fullName>
    </submittedName>
</protein>
<dbReference type="InterPro" id="IPR029063">
    <property type="entry name" value="SAM-dependent_MTases_sf"/>
</dbReference>
<dbReference type="PANTHER" id="PTHR43591:SF24">
    <property type="entry name" value="2-METHOXY-6-POLYPRENYL-1,4-BENZOQUINOL METHYLASE, MITOCHONDRIAL"/>
    <property type="match status" value="1"/>
</dbReference>
<dbReference type="EMBL" id="FNHL01000001">
    <property type="protein sequence ID" value="SDM06309.1"/>
    <property type="molecule type" value="Genomic_DNA"/>
</dbReference>
<evidence type="ECO:0000259" key="1">
    <source>
        <dbReference type="Pfam" id="PF08241"/>
    </source>
</evidence>
<dbReference type="GO" id="GO:0032259">
    <property type="term" value="P:methylation"/>
    <property type="evidence" value="ECO:0007669"/>
    <property type="project" value="UniProtKB-KW"/>
</dbReference>
<dbReference type="AlphaFoldDB" id="A0A1G9Q5R6"/>
<feature type="domain" description="Methyltransferase type 11" evidence="1">
    <location>
        <begin position="36"/>
        <end position="118"/>
    </location>
</feature>
<dbReference type="Pfam" id="PF08241">
    <property type="entry name" value="Methyltransf_11"/>
    <property type="match status" value="1"/>
</dbReference>
<keyword evidence="3" id="KW-1185">Reference proteome</keyword>
<dbReference type="STRING" id="660521.SAMN04487949_0699"/>
<dbReference type="SUPFAM" id="SSF53335">
    <property type="entry name" value="S-adenosyl-L-methionine-dependent methyltransferases"/>
    <property type="match status" value="1"/>
</dbReference>
<organism evidence="2 3">
    <name type="scientific">Halogranum gelatinilyticum</name>
    <dbReference type="NCBI Taxonomy" id="660521"/>
    <lineage>
        <taxon>Archaea</taxon>
        <taxon>Methanobacteriati</taxon>
        <taxon>Methanobacteriota</taxon>
        <taxon>Stenosarchaea group</taxon>
        <taxon>Halobacteria</taxon>
        <taxon>Halobacteriales</taxon>
        <taxon>Haloferacaceae</taxon>
    </lineage>
</organism>
<dbReference type="OrthoDB" id="142890at2157"/>
<sequence length="265" mass="29230">MRRFTAEYLRRTREGMWDDSRAALSDLGLDSRTRILDVGCGTGELSRVLAAESPADVVCLDADPSLLSVAREETGLPTVAGDATRLPVADDSFDLVVCQALLVNLPDPAAALREFARVSTDLVAAVEPDNADVDVDSTVESEVDLEARVRETYLRGVETDVALGEQVPELFGDCGLSDVRTRRYHHRKVVEPPYDEMALQDAARKASGAGLADHETELRRVLSADAYDDLRRDWREMGRAVADQIQREAYRRVEVVPFDVTVGRV</sequence>
<gene>
    <name evidence="2" type="ORF">SAMN04487949_0699</name>
</gene>
<dbReference type="Gene3D" id="3.40.50.150">
    <property type="entry name" value="Vaccinia Virus protein VP39"/>
    <property type="match status" value="1"/>
</dbReference>
<accession>A0A1G9Q5R6</accession>
<reference evidence="3" key="1">
    <citation type="submission" date="2016-10" db="EMBL/GenBank/DDBJ databases">
        <authorList>
            <person name="Varghese N."/>
            <person name="Submissions S."/>
        </authorList>
    </citation>
    <scope>NUCLEOTIDE SEQUENCE [LARGE SCALE GENOMIC DNA]</scope>
    <source>
        <strain evidence="3">CGMCC 1.10119</strain>
    </source>
</reference>
<evidence type="ECO:0000313" key="2">
    <source>
        <dbReference type="EMBL" id="SDM06309.1"/>
    </source>
</evidence>
<keyword evidence="2" id="KW-0808">Transferase</keyword>
<dbReference type="RefSeq" id="WP_089694101.1">
    <property type="nucleotide sequence ID" value="NZ_FNHL01000001.1"/>
</dbReference>
<dbReference type="PANTHER" id="PTHR43591">
    <property type="entry name" value="METHYLTRANSFERASE"/>
    <property type="match status" value="1"/>
</dbReference>
<evidence type="ECO:0000313" key="3">
    <source>
        <dbReference type="Proteomes" id="UP000199451"/>
    </source>
</evidence>
<keyword evidence="2" id="KW-0489">Methyltransferase</keyword>